<feature type="compositionally biased region" description="Pro residues" evidence="1">
    <location>
        <begin position="124"/>
        <end position="133"/>
    </location>
</feature>
<dbReference type="Proteomes" id="UP001140091">
    <property type="component" value="Unassembled WGS sequence"/>
</dbReference>
<evidence type="ECO:0000313" key="4">
    <source>
        <dbReference type="Proteomes" id="UP001140091"/>
    </source>
</evidence>
<protein>
    <submittedName>
        <fullName evidence="3">Uncharacterized protein</fullName>
    </submittedName>
</protein>
<dbReference type="AlphaFoldDB" id="A0A9W8JBB6"/>
<feature type="region of interest" description="Disordered" evidence="1">
    <location>
        <begin position="109"/>
        <end position="133"/>
    </location>
</feature>
<feature type="signal peptide" evidence="2">
    <location>
        <begin position="1"/>
        <end position="21"/>
    </location>
</feature>
<reference evidence="3" key="1">
    <citation type="submission" date="2022-06" db="EMBL/GenBank/DDBJ databases">
        <title>Genome Sequence of Candolleomyces eurysporus.</title>
        <authorList>
            <person name="Buettner E."/>
        </authorList>
    </citation>
    <scope>NUCLEOTIDE SEQUENCE</scope>
    <source>
        <strain evidence="3">VTCC 930004</strain>
    </source>
</reference>
<feature type="non-terminal residue" evidence="3">
    <location>
        <position position="1"/>
    </location>
</feature>
<comment type="caution">
    <text evidence="3">The sequence shown here is derived from an EMBL/GenBank/DDBJ whole genome shotgun (WGS) entry which is preliminary data.</text>
</comment>
<organism evidence="3 4">
    <name type="scientific">Candolleomyces eurysporus</name>
    <dbReference type="NCBI Taxonomy" id="2828524"/>
    <lineage>
        <taxon>Eukaryota</taxon>
        <taxon>Fungi</taxon>
        <taxon>Dikarya</taxon>
        <taxon>Basidiomycota</taxon>
        <taxon>Agaricomycotina</taxon>
        <taxon>Agaricomycetes</taxon>
        <taxon>Agaricomycetidae</taxon>
        <taxon>Agaricales</taxon>
        <taxon>Agaricineae</taxon>
        <taxon>Psathyrellaceae</taxon>
        <taxon>Candolleomyces</taxon>
    </lineage>
</organism>
<evidence type="ECO:0000256" key="1">
    <source>
        <dbReference type="SAM" id="MobiDB-lite"/>
    </source>
</evidence>
<evidence type="ECO:0000313" key="3">
    <source>
        <dbReference type="EMBL" id="KAJ2931517.1"/>
    </source>
</evidence>
<keyword evidence="2" id="KW-0732">Signal</keyword>
<sequence>MKFSATFAVLAVLAIKTFVSAVSVFPDDMDLLEMRDDTISGKMNDIWAREVYDDILELIERQIDDGDSDSLLAARQMARILRVPKSEFSKIMEGAKNIGEGLLQTKMENRMRENEANARLQGPRPRPQLQPAA</sequence>
<keyword evidence="4" id="KW-1185">Reference proteome</keyword>
<accession>A0A9W8JBB6</accession>
<dbReference type="EMBL" id="JANBPK010000807">
    <property type="protein sequence ID" value="KAJ2931517.1"/>
    <property type="molecule type" value="Genomic_DNA"/>
</dbReference>
<feature type="chain" id="PRO_5040768276" evidence="2">
    <location>
        <begin position="22"/>
        <end position="133"/>
    </location>
</feature>
<name>A0A9W8JBB6_9AGAR</name>
<gene>
    <name evidence="3" type="ORF">H1R20_g5582</name>
</gene>
<evidence type="ECO:0000256" key="2">
    <source>
        <dbReference type="SAM" id="SignalP"/>
    </source>
</evidence>
<proteinExistence type="predicted"/>